<evidence type="ECO:0000256" key="1">
    <source>
        <dbReference type="ARBA" id="ARBA00004651"/>
    </source>
</evidence>
<dbReference type="Proteomes" id="UP000219564">
    <property type="component" value="Unassembled WGS sequence"/>
</dbReference>
<evidence type="ECO:0000256" key="2">
    <source>
        <dbReference type="ARBA" id="ARBA00022475"/>
    </source>
</evidence>
<sequence>MTSISRIPSGSSSDEIDLIALFQAIWQQKKMIIATTIISGMIALGYAYYATPEYQVTSVLRPAAINELDALNRSGVYTLPPSEALMKVGASLESYDSRLGFFRDNQELFRQFKRPGRTLEQSFEEFNRDSLKLVLPDPKKADALSAFIGLELNYPKGVDGVQILNGFVDYAINAEREQIAADLKVIVNNRLTELKGKIDAARSSYENDKAARIATLQEADNLKRAQLQDELKALRQQLKVARSDRMAQLSEAIGIAKTLGIQKPTTPSALGDSVRSGDTSVMRTEINNQQIPLYFMGVEALEAERAALQQRKTDDFTEGRIAQIARELQLLQSNREVEVLKQRQNEDVFLSGVEPLRAEVVRLGNLNNLDFTNLKLVSIDRKALEPMAPVKPKKSLIVVMGLLLGGMFGVFIALMRYLVKSHRLQQQRLSPVLSATLSGAQGVVSGNGKVLQSDRR</sequence>
<dbReference type="EMBL" id="OBKZ01000017">
    <property type="protein sequence ID" value="SOB52769.1"/>
    <property type="molecule type" value="Genomic_DNA"/>
</dbReference>
<dbReference type="PANTHER" id="PTHR32309:SF13">
    <property type="entry name" value="FERRIC ENTEROBACTIN TRANSPORT PROTEIN FEPE"/>
    <property type="match status" value="1"/>
</dbReference>
<comment type="caution">
    <text evidence="10">The sequence shown here is derived from an EMBL/GenBank/DDBJ whole genome shotgun (WGS) entry which is preliminary data.</text>
</comment>
<feature type="transmembrane region" description="Helical" evidence="7">
    <location>
        <begin position="396"/>
        <end position="419"/>
    </location>
</feature>
<keyword evidence="3 7" id="KW-0812">Transmembrane</keyword>
<feature type="domain" description="Polysaccharide chain length determinant N-terminal" evidence="8">
    <location>
        <begin position="14"/>
        <end position="77"/>
    </location>
</feature>
<evidence type="ECO:0000256" key="5">
    <source>
        <dbReference type="ARBA" id="ARBA00023136"/>
    </source>
</evidence>
<dbReference type="Gene3D" id="3.30.1890.10">
    <property type="entry name" value="FepE-like"/>
    <property type="match status" value="2"/>
</dbReference>
<evidence type="ECO:0000256" key="6">
    <source>
        <dbReference type="SAM" id="Coils"/>
    </source>
</evidence>
<dbReference type="Pfam" id="PF13807">
    <property type="entry name" value="GNVR"/>
    <property type="match status" value="1"/>
</dbReference>
<protein>
    <submittedName>
        <fullName evidence="10">Chain length determinant protein</fullName>
    </submittedName>
</protein>
<proteinExistence type="predicted"/>
<name>A0AAX2H7W8_9PSED</name>
<dbReference type="SUPFAM" id="SSF160355">
    <property type="entry name" value="Bacterial polysaccharide co-polymerase-like"/>
    <property type="match status" value="2"/>
</dbReference>
<dbReference type="Pfam" id="PF02706">
    <property type="entry name" value="Wzz"/>
    <property type="match status" value="1"/>
</dbReference>
<dbReference type="InterPro" id="IPR003856">
    <property type="entry name" value="LPS_length_determ_N"/>
</dbReference>
<keyword evidence="4 7" id="KW-1133">Transmembrane helix</keyword>
<dbReference type="InterPro" id="IPR050445">
    <property type="entry name" value="Bact_polysacc_biosynth/exp"/>
</dbReference>
<comment type="subcellular location">
    <subcellularLocation>
        <location evidence="1">Cell membrane</location>
        <topology evidence="1">Multi-pass membrane protein</topology>
    </subcellularLocation>
</comment>
<feature type="domain" description="Tyrosine-protein kinase G-rich" evidence="9">
    <location>
        <begin position="379"/>
        <end position="417"/>
    </location>
</feature>
<accession>A0AAX2H7W8</accession>
<keyword evidence="2" id="KW-1003">Cell membrane</keyword>
<feature type="transmembrane region" description="Helical" evidence="7">
    <location>
        <begin position="31"/>
        <end position="49"/>
    </location>
</feature>
<gene>
    <name evidence="10" type="ORF">PLUA15_240182</name>
</gene>
<evidence type="ECO:0000313" key="10">
    <source>
        <dbReference type="EMBL" id="SOB52769.1"/>
    </source>
</evidence>
<dbReference type="GO" id="GO:0004713">
    <property type="term" value="F:protein tyrosine kinase activity"/>
    <property type="evidence" value="ECO:0007669"/>
    <property type="project" value="TreeGrafter"/>
</dbReference>
<reference evidence="10 11" key="1">
    <citation type="submission" date="2017-08" db="EMBL/GenBank/DDBJ databases">
        <authorList>
            <person name="Chaillou S."/>
        </authorList>
    </citation>
    <scope>NUCLEOTIDE SEQUENCE [LARGE SCALE GENOMIC DNA]</scope>
    <source>
        <strain evidence="10 11">MFPA15A1205</strain>
    </source>
</reference>
<evidence type="ECO:0000259" key="8">
    <source>
        <dbReference type="Pfam" id="PF02706"/>
    </source>
</evidence>
<evidence type="ECO:0000256" key="4">
    <source>
        <dbReference type="ARBA" id="ARBA00022989"/>
    </source>
</evidence>
<evidence type="ECO:0000256" key="3">
    <source>
        <dbReference type="ARBA" id="ARBA00022692"/>
    </source>
</evidence>
<organism evidence="10 11">
    <name type="scientific">Pseudomonas lundensis</name>
    <dbReference type="NCBI Taxonomy" id="86185"/>
    <lineage>
        <taxon>Bacteria</taxon>
        <taxon>Pseudomonadati</taxon>
        <taxon>Pseudomonadota</taxon>
        <taxon>Gammaproteobacteria</taxon>
        <taxon>Pseudomonadales</taxon>
        <taxon>Pseudomonadaceae</taxon>
        <taxon>Pseudomonas</taxon>
    </lineage>
</organism>
<dbReference type="PANTHER" id="PTHR32309">
    <property type="entry name" value="TYROSINE-PROTEIN KINASE"/>
    <property type="match status" value="1"/>
</dbReference>
<dbReference type="RefSeq" id="WP_097191989.1">
    <property type="nucleotide sequence ID" value="NZ_JAAQXY010000003.1"/>
</dbReference>
<evidence type="ECO:0000313" key="11">
    <source>
        <dbReference type="Proteomes" id="UP000219564"/>
    </source>
</evidence>
<keyword evidence="5 7" id="KW-0472">Membrane</keyword>
<dbReference type="GO" id="GO:0005886">
    <property type="term" value="C:plasma membrane"/>
    <property type="evidence" value="ECO:0007669"/>
    <property type="project" value="UniProtKB-SubCell"/>
</dbReference>
<keyword evidence="6" id="KW-0175">Coiled coil</keyword>
<dbReference type="InterPro" id="IPR032807">
    <property type="entry name" value="GNVR"/>
</dbReference>
<evidence type="ECO:0000256" key="7">
    <source>
        <dbReference type="SAM" id="Phobius"/>
    </source>
</evidence>
<dbReference type="AlphaFoldDB" id="A0AAX2H7W8"/>
<feature type="coiled-coil region" evidence="6">
    <location>
        <begin position="217"/>
        <end position="244"/>
    </location>
</feature>
<evidence type="ECO:0000259" key="9">
    <source>
        <dbReference type="Pfam" id="PF13807"/>
    </source>
</evidence>